<keyword evidence="2 5" id="KW-0349">Heme</keyword>
<comment type="caution">
    <text evidence="8">The sequence shown here is derived from an EMBL/GenBank/DDBJ whole genome shotgun (WGS) entry which is preliminary data.</text>
</comment>
<keyword evidence="6" id="KW-0560">Oxidoreductase</keyword>
<keyword evidence="7" id="KW-1133">Transmembrane helix</keyword>
<gene>
    <name evidence="8" type="ORF">TrRE_jg4631</name>
</gene>
<dbReference type="GO" id="GO:0004497">
    <property type="term" value="F:monooxygenase activity"/>
    <property type="evidence" value="ECO:0007669"/>
    <property type="project" value="UniProtKB-KW"/>
</dbReference>
<feature type="binding site" description="axial binding residue" evidence="5">
    <location>
        <position position="472"/>
    </location>
    <ligand>
        <name>heme</name>
        <dbReference type="ChEBI" id="CHEBI:30413"/>
    </ligand>
    <ligandPart>
        <name>Fe</name>
        <dbReference type="ChEBI" id="CHEBI:18248"/>
    </ligandPart>
</feature>
<dbReference type="InterPro" id="IPR001128">
    <property type="entry name" value="Cyt_P450"/>
</dbReference>
<dbReference type="GO" id="GO:0016705">
    <property type="term" value="F:oxidoreductase activity, acting on paired donors, with incorporation or reduction of molecular oxygen"/>
    <property type="evidence" value="ECO:0007669"/>
    <property type="project" value="InterPro"/>
</dbReference>
<organism evidence="8 9">
    <name type="scientific">Triparma retinervis</name>
    <dbReference type="NCBI Taxonomy" id="2557542"/>
    <lineage>
        <taxon>Eukaryota</taxon>
        <taxon>Sar</taxon>
        <taxon>Stramenopiles</taxon>
        <taxon>Ochrophyta</taxon>
        <taxon>Bolidophyceae</taxon>
        <taxon>Parmales</taxon>
        <taxon>Triparmaceae</taxon>
        <taxon>Triparma</taxon>
    </lineage>
</organism>
<keyword evidence="3 5" id="KW-0479">Metal-binding</keyword>
<sequence length="527" mass="58814">MSTLVALPVARAMPWSKVAPPVPPPSASFTELLTVTNVFMMVSTVTATLILALVTYVTLANLVRTSNPKLPPLINPKTKFGTSRLLTFLEFSASPLKMITRLYADYGPVFTLSMFGQNITLLVGPDATEPFFKSPDSVLSQSEVYGFMKPVFGEGVVYDCPARTRQTQFQAMAFGLRSARLRTYVEKISAEAEAFFRTRWSENSGTRDLLADLSELTIMTASRCLHGDDVRENMYEQVADLYFDLDHGVTPLSVFWCNAPTEAHKKRDIARKRMVELFGKVIKQRRMETPEEAKAKNRTDILDVFMNTKYKDGSMMSDSEVTGLLIALLFAGQHTSSISSTWTAMFIAHHSSITDRVNAEQTKVMKDGRTLDYDAVNEMDLMHNCMREALRLHPPLVLLMRKVLKDIKVNAGGRSYDIPKGDTVMISPSVGMRLESVFPKADTFDPDRYGPGREEHKIPYAYLGFGGGMHSCMGNAFAFVQVKTILSVLFRHYDISLAAGKLPECDYEAMVVGPKGDCRVNYTKKAI</sequence>
<evidence type="ECO:0000313" key="9">
    <source>
        <dbReference type="Proteomes" id="UP001165082"/>
    </source>
</evidence>
<protein>
    <submittedName>
        <fullName evidence="8">Uncharacterized protein</fullName>
    </submittedName>
</protein>
<dbReference type="Pfam" id="PF00067">
    <property type="entry name" value="p450"/>
    <property type="match status" value="1"/>
</dbReference>
<dbReference type="PRINTS" id="PR00465">
    <property type="entry name" value="EP450IV"/>
</dbReference>
<accession>A0A9W6ZG22</accession>
<evidence type="ECO:0000256" key="4">
    <source>
        <dbReference type="ARBA" id="ARBA00023004"/>
    </source>
</evidence>
<dbReference type="InterPro" id="IPR002403">
    <property type="entry name" value="Cyt_P450_E_grp-IV"/>
</dbReference>
<evidence type="ECO:0000256" key="7">
    <source>
        <dbReference type="SAM" id="Phobius"/>
    </source>
</evidence>
<dbReference type="CDD" id="cd11042">
    <property type="entry name" value="CYP51-like"/>
    <property type="match status" value="1"/>
</dbReference>
<evidence type="ECO:0000256" key="6">
    <source>
        <dbReference type="RuleBase" id="RU000461"/>
    </source>
</evidence>
<keyword evidence="4 5" id="KW-0408">Iron</keyword>
<dbReference type="InterPro" id="IPR017972">
    <property type="entry name" value="Cyt_P450_CS"/>
</dbReference>
<keyword evidence="6" id="KW-0503">Monooxygenase</keyword>
<dbReference type="AlphaFoldDB" id="A0A9W6ZG22"/>
<evidence type="ECO:0000313" key="8">
    <source>
        <dbReference type="EMBL" id="GMH50423.1"/>
    </source>
</evidence>
<dbReference type="EMBL" id="BRXZ01001945">
    <property type="protein sequence ID" value="GMH50423.1"/>
    <property type="molecule type" value="Genomic_DNA"/>
</dbReference>
<keyword evidence="7" id="KW-0472">Membrane</keyword>
<dbReference type="GO" id="GO:0005506">
    <property type="term" value="F:iron ion binding"/>
    <property type="evidence" value="ECO:0007669"/>
    <property type="project" value="InterPro"/>
</dbReference>
<comment type="cofactor">
    <cofactor evidence="5">
        <name>heme</name>
        <dbReference type="ChEBI" id="CHEBI:30413"/>
    </cofactor>
</comment>
<name>A0A9W6ZG22_9STRA</name>
<comment type="similarity">
    <text evidence="1 6">Belongs to the cytochrome P450 family.</text>
</comment>
<dbReference type="Gene3D" id="1.10.630.10">
    <property type="entry name" value="Cytochrome P450"/>
    <property type="match status" value="1"/>
</dbReference>
<dbReference type="PROSITE" id="PS00086">
    <property type="entry name" value="CYTOCHROME_P450"/>
    <property type="match status" value="1"/>
</dbReference>
<evidence type="ECO:0000256" key="2">
    <source>
        <dbReference type="ARBA" id="ARBA00022617"/>
    </source>
</evidence>
<dbReference type="InterPro" id="IPR036396">
    <property type="entry name" value="Cyt_P450_sf"/>
</dbReference>
<dbReference type="OrthoDB" id="1055148at2759"/>
<dbReference type="SUPFAM" id="SSF48264">
    <property type="entry name" value="Cytochrome P450"/>
    <property type="match status" value="1"/>
</dbReference>
<dbReference type="GO" id="GO:0020037">
    <property type="term" value="F:heme binding"/>
    <property type="evidence" value="ECO:0007669"/>
    <property type="project" value="InterPro"/>
</dbReference>
<dbReference type="PANTHER" id="PTHR24304:SF2">
    <property type="entry name" value="24-HYDROXYCHOLESTEROL 7-ALPHA-HYDROXYLASE"/>
    <property type="match status" value="1"/>
</dbReference>
<evidence type="ECO:0000256" key="1">
    <source>
        <dbReference type="ARBA" id="ARBA00010617"/>
    </source>
</evidence>
<evidence type="ECO:0000256" key="5">
    <source>
        <dbReference type="PIRSR" id="PIRSR602403-1"/>
    </source>
</evidence>
<dbReference type="InterPro" id="IPR050529">
    <property type="entry name" value="CYP450_sterol_14alpha_dmase"/>
</dbReference>
<dbReference type="PANTHER" id="PTHR24304">
    <property type="entry name" value="CYTOCHROME P450 FAMILY 7"/>
    <property type="match status" value="1"/>
</dbReference>
<evidence type="ECO:0000256" key="3">
    <source>
        <dbReference type="ARBA" id="ARBA00022723"/>
    </source>
</evidence>
<proteinExistence type="inferred from homology"/>
<dbReference type="Proteomes" id="UP001165082">
    <property type="component" value="Unassembled WGS sequence"/>
</dbReference>
<reference evidence="8" key="1">
    <citation type="submission" date="2022-07" db="EMBL/GenBank/DDBJ databases">
        <title>Genome analysis of Parmales, a sister group of diatoms, reveals the evolutionary specialization of diatoms from phago-mixotrophs to photoautotrophs.</title>
        <authorList>
            <person name="Ban H."/>
            <person name="Sato S."/>
            <person name="Yoshikawa S."/>
            <person name="Kazumasa Y."/>
            <person name="Nakamura Y."/>
            <person name="Ichinomiya M."/>
            <person name="Saitoh K."/>
            <person name="Sato N."/>
            <person name="Blanc-Mathieu R."/>
            <person name="Endo H."/>
            <person name="Kuwata A."/>
            <person name="Ogata H."/>
        </authorList>
    </citation>
    <scope>NUCLEOTIDE SEQUENCE</scope>
</reference>
<keyword evidence="7" id="KW-0812">Transmembrane</keyword>
<keyword evidence="9" id="KW-1185">Reference proteome</keyword>
<dbReference type="PRINTS" id="PR00385">
    <property type="entry name" value="P450"/>
</dbReference>
<feature type="transmembrane region" description="Helical" evidence="7">
    <location>
        <begin position="38"/>
        <end position="59"/>
    </location>
</feature>